<dbReference type="Proteomes" id="UP000192527">
    <property type="component" value="Chromosome"/>
</dbReference>
<evidence type="ECO:0000313" key="2">
    <source>
        <dbReference type="EMBL" id="ARI76331.1"/>
    </source>
</evidence>
<sequence length="210" mass="23771">MNLLYLTLRGGYKMFGINERTTSLMKNFTNMILLNLLWILCSLPILTIGPSTAAMTNVIRSWKIDQEDSVFRSYFNGFRRYAKSGWIGTLWLLGGLVLIIDVLLFFQISSSLKVFILSIAGMALILYLLTTTFLFPVLVHYETSGFKLIKKSFTHAFMDGSTSIGIVLLWTAAGTLIYIMPILTFLLVVPVFMVTFRFCLRSFDKVGVNV</sequence>
<dbReference type="EMBL" id="CP020772">
    <property type="protein sequence ID" value="ARI76331.1"/>
    <property type="molecule type" value="Genomic_DNA"/>
</dbReference>
<reference evidence="2 3" key="1">
    <citation type="submission" date="2017-04" db="EMBL/GenBank/DDBJ databases">
        <title>The whole genome sequencing and assembly of Halobacillus mangrovi strain.</title>
        <authorList>
            <person name="Lee S.-J."/>
            <person name="Park M.-K."/>
            <person name="Kim J.-Y."/>
            <person name="Lee Y.-J."/>
            <person name="Yi H."/>
            <person name="Bahn Y.-S."/>
            <person name="Kim J.F."/>
            <person name="Lee D.-W."/>
        </authorList>
    </citation>
    <scope>NUCLEOTIDE SEQUENCE [LARGE SCALE GENOMIC DNA]</scope>
    <source>
        <strain evidence="2 3">KTB 131</strain>
    </source>
</reference>
<proteinExistence type="predicted"/>
<keyword evidence="3" id="KW-1185">Reference proteome</keyword>
<keyword evidence="1" id="KW-0472">Membrane</keyword>
<keyword evidence="1" id="KW-0812">Transmembrane</keyword>
<dbReference type="KEGG" id="hmn:HM131_05540"/>
<feature type="transmembrane region" description="Helical" evidence="1">
    <location>
        <begin position="114"/>
        <end position="141"/>
    </location>
</feature>
<protein>
    <recommendedName>
        <fullName evidence="4">DUF624 domain-containing protein</fullName>
    </recommendedName>
</protein>
<feature type="transmembrane region" description="Helical" evidence="1">
    <location>
        <begin position="178"/>
        <end position="200"/>
    </location>
</feature>
<dbReference type="Pfam" id="PF04854">
    <property type="entry name" value="DUF624"/>
    <property type="match status" value="1"/>
</dbReference>
<gene>
    <name evidence="2" type="ORF">HM131_05540</name>
</gene>
<organism evidence="2 3">
    <name type="scientific">Halobacillus mangrovi</name>
    <dbReference type="NCBI Taxonomy" id="402384"/>
    <lineage>
        <taxon>Bacteria</taxon>
        <taxon>Bacillati</taxon>
        <taxon>Bacillota</taxon>
        <taxon>Bacilli</taxon>
        <taxon>Bacillales</taxon>
        <taxon>Bacillaceae</taxon>
        <taxon>Halobacillus</taxon>
    </lineage>
</organism>
<dbReference type="AlphaFoldDB" id="A0A1W5ZSU9"/>
<dbReference type="InterPro" id="IPR006938">
    <property type="entry name" value="DUF624"/>
</dbReference>
<accession>A0A1W5ZSU9</accession>
<feature type="transmembrane region" description="Helical" evidence="1">
    <location>
        <begin position="32"/>
        <end position="54"/>
    </location>
</feature>
<name>A0A1W5ZSU9_9BACI</name>
<feature type="transmembrane region" description="Helical" evidence="1">
    <location>
        <begin position="86"/>
        <end position="108"/>
    </location>
</feature>
<evidence type="ECO:0008006" key="4">
    <source>
        <dbReference type="Google" id="ProtNLM"/>
    </source>
</evidence>
<dbReference type="OrthoDB" id="2182676at2"/>
<evidence type="ECO:0000313" key="3">
    <source>
        <dbReference type="Proteomes" id="UP000192527"/>
    </source>
</evidence>
<dbReference type="STRING" id="402384.HM131_05540"/>
<evidence type="ECO:0000256" key="1">
    <source>
        <dbReference type="SAM" id="Phobius"/>
    </source>
</evidence>
<keyword evidence="1" id="KW-1133">Transmembrane helix</keyword>